<dbReference type="Pfam" id="PF00581">
    <property type="entry name" value="Rhodanese"/>
    <property type="match status" value="1"/>
</dbReference>
<gene>
    <name evidence="4" type="ORF">METZ01_LOCUS133537</name>
</gene>
<proteinExistence type="predicted"/>
<accession>A0A381YVR8</accession>
<reference evidence="4" key="1">
    <citation type="submission" date="2018-05" db="EMBL/GenBank/DDBJ databases">
        <authorList>
            <person name="Lanie J.A."/>
            <person name="Ng W.-L."/>
            <person name="Kazmierczak K.M."/>
            <person name="Andrzejewski T.M."/>
            <person name="Davidsen T.M."/>
            <person name="Wayne K.J."/>
            <person name="Tettelin H."/>
            <person name="Glass J.I."/>
            <person name="Rusch D."/>
            <person name="Podicherti R."/>
            <person name="Tsui H.-C.T."/>
            <person name="Winkler M.E."/>
        </authorList>
    </citation>
    <scope>NUCLEOTIDE SEQUENCE</scope>
</reference>
<protein>
    <recommendedName>
        <fullName evidence="3">Rhodanese domain-containing protein</fullName>
    </recommendedName>
</protein>
<dbReference type="SUPFAM" id="SSF52821">
    <property type="entry name" value="Rhodanese/Cell cycle control phosphatase"/>
    <property type="match status" value="1"/>
</dbReference>
<evidence type="ECO:0000256" key="2">
    <source>
        <dbReference type="ARBA" id="ARBA00022679"/>
    </source>
</evidence>
<keyword evidence="2" id="KW-0808">Transferase</keyword>
<dbReference type="PANTHER" id="PTHR43031">
    <property type="entry name" value="FAD-DEPENDENT OXIDOREDUCTASE"/>
    <property type="match status" value="1"/>
</dbReference>
<evidence type="ECO:0000259" key="3">
    <source>
        <dbReference type="PROSITE" id="PS50206"/>
    </source>
</evidence>
<dbReference type="InterPro" id="IPR023695">
    <property type="entry name" value="Thiosulf_sulfurTrfase"/>
</dbReference>
<dbReference type="NCBIfam" id="NF001195">
    <property type="entry name" value="PRK00162.1"/>
    <property type="match status" value="1"/>
</dbReference>
<dbReference type="InterPro" id="IPR001763">
    <property type="entry name" value="Rhodanese-like_dom"/>
</dbReference>
<dbReference type="EMBL" id="UINC01019094">
    <property type="protein sequence ID" value="SVA80683.1"/>
    <property type="molecule type" value="Genomic_DNA"/>
</dbReference>
<dbReference type="InterPro" id="IPR036873">
    <property type="entry name" value="Rhodanese-like_dom_sf"/>
</dbReference>
<dbReference type="CDD" id="cd01444">
    <property type="entry name" value="GlpE_ST"/>
    <property type="match status" value="1"/>
</dbReference>
<name>A0A381YVR8_9ZZZZ</name>
<dbReference type="PROSITE" id="PS50206">
    <property type="entry name" value="RHODANESE_3"/>
    <property type="match status" value="1"/>
</dbReference>
<dbReference type="GO" id="GO:0005737">
    <property type="term" value="C:cytoplasm"/>
    <property type="evidence" value="ECO:0007669"/>
    <property type="project" value="InterPro"/>
</dbReference>
<dbReference type="GO" id="GO:0004792">
    <property type="term" value="F:thiosulfate-cyanide sulfurtransferase activity"/>
    <property type="evidence" value="ECO:0007669"/>
    <property type="project" value="InterPro"/>
</dbReference>
<dbReference type="PANTHER" id="PTHR43031:SF6">
    <property type="entry name" value="THIOSULFATE SULFURTRANSFERASE GLPE"/>
    <property type="match status" value="1"/>
</dbReference>
<dbReference type="InterPro" id="IPR050229">
    <property type="entry name" value="GlpE_sulfurtransferase"/>
</dbReference>
<dbReference type="AlphaFoldDB" id="A0A381YVR8"/>
<sequence>MFKKKAYFKCISITEAKAVIKSKNAAFVDIRDESSFSNSHIPNAIHLTKNNMDSFLKNKNKYDHLIVYCYHGILSRDAAEFFIKQGFKNVYSLNGGFSEYAQTQTELQRNNEAKEIL</sequence>
<evidence type="ECO:0000313" key="4">
    <source>
        <dbReference type="EMBL" id="SVA80683.1"/>
    </source>
</evidence>
<feature type="domain" description="Rhodanese" evidence="3">
    <location>
        <begin position="21"/>
        <end position="109"/>
    </location>
</feature>
<dbReference type="SMART" id="SM00450">
    <property type="entry name" value="RHOD"/>
    <property type="match status" value="1"/>
</dbReference>
<organism evidence="4">
    <name type="scientific">marine metagenome</name>
    <dbReference type="NCBI Taxonomy" id="408172"/>
    <lineage>
        <taxon>unclassified sequences</taxon>
        <taxon>metagenomes</taxon>
        <taxon>ecological metagenomes</taxon>
    </lineage>
</organism>
<evidence type="ECO:0000256" key="1">
    <source>
        <dbReference type="ARBA" id="ARBA00022490"/>
    </source>
</evidence>
<dbReference type="Gene3D" id="3.40.250.10">
    <property type="entry name" value="Rhodanese-like domain"/>
    <property type="match status" value="1"/>
</dbReference>
<keyword evidence="1" id="KW-0963">Cytoplasm</keyword>